<dbReference type="PANTHER" id="PTHR32552:SF68">
    <property type="entry name" value="FERRICHROME OUTER MEMBRANE TRANSPORTER_PHAGE RECEPTOR"/>
    <property type="match status" value="1"/>
</dbReference>
<dbReference type="OrthoDB" id="9758472at2"/>
<organism evidence="19 20">
    <name type="scientific">Mucilaginibacter yixingensis</name>
    <dbReference type="NCBI Taxonomy" id="1295612"/>
    <lineage>
        <taxon>Bacteria</taxon>
        <taxon>Pseudomonadati</taxon>
        <taxon>Bacteroidota</taxon>
        <taxon>Sphingobacteriia</taxon>
        <taxon>Sphingobacteriales</taxon>
        <taxon>Sphingobacteriaceae</taxon>
        <taxon>Mucilaginibacter</taxon>
    </lineage>
</organism>
<dbReference type="EMBL" id="QAOQ01000006">
    <property type="protein sequence ID" value="PTQ94806.1"/>
    <property type="molecule type" value="Genomic_DNA"/>
</dbReference>
<keyword evidence="5" id="KW-0410">Iron transport</keyword>
<dbReference type="SUPFAM" id="SSF56935">
    <property type="entry name" value="Porins"/>
    <property type="match status" value="1"/>
</dbReference>
<gene>
    <name evidence="19" type="ORF">C8P68_10616</name>
</gene>
<evidence type="ECO:0000313" key="20">
    <source>
        <dbReference type="Proteomes" id="UP000244168"/>
    </source>
</evidence>
<evidence type="ECO:0000256" key="8">
    <source>
        <dbReference type="ARBA" id="ARBA00023004"/>
    </source>
</evidence>
<feature type="chain" id="PRO_5015555540" evidence="16">
    <location>
        <begin position="27"/>
        <end position="816"/>
    </location>
</feature>
<dbReference type="Gene3D" id="2.40.170.20">
    <property type="entry name" value="TonB-dependent receptor, beta-barrel domain"/>
    <property type="match status" value="1"/>
</dbReference>
<dbReference type="Pfam" id="PF07715">
    <property type="entry name" value="Plug"/>
    <property type="match status" value="1"/>
</dbReference>
<evidence type="ECO:0000256" key="16">
    <source>
        <dbReference type="SAM" id="SignalP"/>
    </source>
</evidence>
<dbReference type="InterPro" id="IPR013784">
    <property type="entry name" value="Carb-bd-like_fold"/>
</dbReference>
<keyword evidence="3 14" id="KW-0813">Transport</keyword>
<reference evidence="19 20" key="1">
    <citation type="submission" date="2018-04" db="EMBL/GenBank/DDBJ databases">
        <title>Genomic Encyclopedia of Archaeal and Bacterial Type Strains, Phase II (KMG-II): from individual species to whole genera.</title>
        <authorList>
            <person name="Goeker M."/>
        </authorList>
    </citation>
    <scope>NUCLEOTIDE SEQUENCE [LARGE SCALE GENOMIC DNA]</scope>
    <source>
        <strain evidence="19 20">DSM 26809</strain>
    </source>
</reference>
<keyword evidence="6 14" id="KW-0812">Transmembrane</keyword>
<evidence type="ECO:0000256" key="15">
    <source>
        <dbReference type="RuleBase" id="RU003357"/>
    </source>
</evidence>
<evidence type="ECO:0000256" key="1">
    <source>
        <dbReference type="ARBA" id="ARBA00004571"/>
    </source>
</evidence>
<dbReference type="PROSITE" id="PS52016">
    <property type="entry name" value="TONB_DEPENDENT_REC_3"/>
    <property type="match status" value="1"/>
</dbReference>
<evidence type="ECO:0000256" key="9">
    <source>
        <dbReference type="ARBA" id="ARBA00023065"/>
    </source>
</evidence>
<evidence type="ECO:0000256" key="14">
    <source>
        <dbReference type="PROSITE-ProRule" id="PRU01360"/>
    </source>
</evidence>
<dbReference type="NCBIfam" id="TIGR01783">
    <property type="entry name" value="TonB-siderophor"/>
    <property type="match status" value="1"/>
</dbReference>
<keyword evidence="4 14" id="KW-1134">Transmembrane beta strand</keyword>
<evidence type="ECO:0000256" key="12">
    <source>
        <dbReference type="ARBA" id="ARBA00023170"/>
    </source>
</evidence>
<dbReference type="GO" id="GO:0015344">
    <property type="term" value="F:siderophore uptake transmembrane transporter activity"/>
    <property type="evidence" value="ECO:0007669"/>
    <property type="project" value="TreeGrafter"/>
</dbReference>
<keyword evidence="20" id="KW-1185">Reference proteome</keyword>
<feature type="domain" description="TonB-dependent receptor plug" evidence="18">
    <location>
        <begin position="140"/>
        <end position="239"/>
    </location>
</feature>
<keyword evidence="12 19" id="KW-0675">Receptor</keyword>
<dbReference type="GO" id="GO:0009279">
    <property type="term" value="C:cell outer membrane"/>
    <property type="evidence" value="ECO:0007669"/>
    <property type="project" value="UniProtKB-SubCell"/>
</dbReference>
<keyword evidence="11 14" id="KW-0472">Membrane</keyword>
<dbReference type="RefSeq" id="WP_107829470.1">
    <property type="nucleotide sequence ID" value="NZ_CP160205.1"/>
</dbReference>
<accession>A0A2T5J6W6</accession>
<dbReference type="InterPro" id="IPR012910">
    <property type="entry name" value="Plug_dom"/>
</dbReference>
<dbReference type="GO" id="GO:0030246">
    <property type="term" value="F:carbohydrate binding"/>
    <property type="evidence" value="ECO:0007669"/>
    <property type="project" value="InterPro"/>
</dbReference>
<dbReference type="Proteomes" id="UP000244168">
    <property type="component" value="Unassembled WGS sequence"/>
</dbReference>
<evidence type="ECO:0000256" key="11">
    <source>
        <dbReference type="ARBA" id="ARBA00023136"/>
    </source>
</evidence>
<dbReference type="GO" id="GO:0038023">
    <property type="term" value="F:signaling receptor activity"/>
    <property type="evidence" value="ECO:0007669"/>
    <property type="project" value="InterPro"/>
</dbReference>
<comment type="subcellular location">
    <subcellularLocation>
        <location evidence="1 14">Cell outer membrane</location>
        <topology evidence="1 14">Multi-pass membrane protein</topology>
    </subcellularLocation>
</comment>
<dbReference type="InterPro" id="IPR036942">
    <property type="entry name" value="Beta-barrel_TonB_sf"/>
</dbReference>
<dbReference type="PANTHER" id="PTHR32552">
    <property type="entry name" value="FERRICHROME IRON RECEPTOR-RELATED"/>
    <property type="match status" value="1"/>
</dbReference>
<feature type="domain" description="TonB-dependent receptor-like beta-barrel" evidence="17">
    <location>
        <begin position="323"/>
        <end position="786"/>
    </location>
</feature>
<evidence type="ECO:0000256" key="2">
    <source>
        <dbReference type="ARBA" id="ARBA00009810"/>
    </source>
</evidence>
<dbReference type="Gene3D" id="2.170.130.10">
    <property type="entry name" value="TonB-dependent receptor, plug domain"/>
    <property type="match status" value="1"/>
</dbReference>
<dbReference type="InterPro" id="IPR000531">
    <property type="entry name" value="Beta-barrel_TonB"/>
</dbReference>
<dbReference type="InterPro" id="IPR010105">
    <property type="entry name" value="TonB_sidphr_rcpt"/>
</dbReference>
<name>A0A2T5J6W6_9SPHI</name>
<dbReference type="GO" id="GO:0015891">
    <property type="term" value="P:siderophore transport"/>
    <property type="evidence" value="ECO:0007669"/>
    <property type="project" value="InterPro"/>
</dbReference>
<evidence type="ECO:0000313" key="19">
    <source>
        <dbReference type="EMBL" id="PTQ94806.1"/>
    </source>
</evidence>
<evidence type="ECO:0000256" key="7">
    <source>
        <dbReference type="ARBA" id="ARBA00022729"/>
    </source>
</evidence>
<dbReference type="Pfam" id="PF13620">
    <property type="entry name" value="CarboxypepD_reg"/>
    <property type="match status" value="1"/>
</dbReference>
<keyword evidence="9" id="KW-0406">Ion transport</keyword>
<comment type="similarity">
    <text evidence="2 14 15">Belongs to the TonB-dependent receptor family.</text>
</comment>
<keyword evidence="7 16" id="KW-0732">Signal</keyword>
<sequence>MKFNFYPSKTSFILLLLAFCFTSLQAQNTNGKIQGTVKTTDGKRAPAVTITLTELKRTAITNENGTYIFQNVKPGSYTLNVTFIGTSGAQKTVTVMAGKVSTKDFTLTESAAQLEEVSISSGKTLNSRPVTFNKSGLSTLDMPQSTGVVSSQVIQDQQIERLGDAVRNVSGVSLTQTRGGVGETFSARGYSIGIGGGAGSIFKNGVLVNTAGFPEASTLESVEILKGSSALLYGNTSGGLIINMVTKKPKFENGGEVSMRIGSYNEYKPTIDVYGPISQNLAYRAIATYENDGSYRDHVKTERFYANPSLLYNLGKSTTILVEGDFLKSNLTPDWGVGSLNNGQAIPTQVSRSQFINTSWAYSHMNQYTGSFTLNHNFSDNWKLNFIGSAQGTDIDSYGSTQPNTVAANGDWNRTLARANTHEGDYTSQANLTGNFKTGGISHQVLFGTDVTKVNNVSYAYTINGLAIGSYAYDKINIINLDQYAQRTDEPNAVAVTRTTAPVYRYGTYAQDLISLTSKFKVLAGLRWTSQHTAQTSVDSLQKGKTIGGTAATRNDAAFSPKVSLIYQPNTTTSIYAGYSNNFAVNSGTDVSTGQGLKPSVIDQYEAGIKNEFFNGKLSANFGIYHIINNNLAVVAPFRADGVTPNTDNTVKTFSGQTTSDGLEVDLNGNLSKNFYFIAGYGYNFARYTKTSGLKGSNIEGEQLVINPRNTANASLFYTFTRSNLKGVKLGASAFYTGSRLAGYNNTVGQTQAYSRLLPVGGFVTVNVSAGYTYKKVSLLAQLSNLTNTMNYLIHDNYSVTPIPPRQFLTTLAYKF</sequence>
<evidence type="ECO:0000256" key="5">
    <source>
        <dbReference type="ARBA" id="ARBA00022496"/>
    </source>
</evidence>
<dbReference type="SUPFAM" id="SSF49452">
    <property type="entry name" value="Starch-binding domain-like"/>
    <property type="match status" value="1"/>
</dbReference>
<evidence type="ECO:0000256" key="10">
    <source>
        <dbReference type="ARBA" id="ARBA00023077"/>
    </source>
</evidence>
<evidence type="ECO:0000259" key="17">
    <source>
        <dbReference type="Pfam" id="PF00593"/>
    </source>
</evidence>
<keyword evidence="8" id="KW-0408">Iron</keyword>
<dbReference type="InterPro" id="IPR039426">
    <property type="entry name" value="TonB-dep_rcpt-like"/>
</dbReference>
<comment type="caution">
    <text evidence="19">The sequence shown here is derived from an EMBL/GenBank/DDBJ whole genome shotgun (WGS) entry which is preliminary data.</text>
</comment>
<dbReference type="CDD" id="cd01347">
    <property type="entry name" value="ligand_gated_channel"/>
    <property type="match status" value="1"/>
</dbReference>
<dbReference type="AlphaFoldDB" id="A0A2T5J6W6"/>
<evidence type="ECO:0000256" key="4">
    <source>
        <dbReference type="ARBA" id="ARBA00022452"/>
    </source>
</evidence>
<evidence type="ECO:0000259" key="18">
    <source>
        <dbReference type="Pfam" id="PF07715"/>
    </source>
</evidence>
<dbReference type="InterPro" id="IPR037066">
    <property type="entry name" value="Plug_dom_sf"/>
</dbReference>
<protein>
    <submittedName>
        <fullName evidence="19">Iron complex outermembrane receptor protein</fullName>
    </submittedName>
</protein>
<evidence type="ECO:0000256" key="6">
    <source>
        <dbReference type="ARBA" id="ARBA00022692"/>
    </source>
</evidence>
<evidence type="ECO:0000256" key="13">
    <source>
        <dbReference type="ARBA" id="ARBA00023237"/>
    </source>
</evidence>
<dbReference type="Gene3D" id="2.60.40.1120">
    <property type="entry name" value="Carboxypeptidase-like, regulatory domain"/>
    <property type="match status" value="1"/>
</dbReference>
<keyword evidence="13 14" id="KW-0998">Cell outer membrane</keyword>
<keyword evidence="10 15" id="KW-0798">TonB box</keyword>
<dbReference type="Pfam" id="PF00593">
    <property type="entry name" value="TonB_dep_Rec_b-barrel"/>
    <property type="match status" value="1"/>
</dbReference>
<evidence type="ECO:0000256" key="3">
    <source>
        <dbReference type="ARBA" id="ARBA00022448"/>
    </source>
</evidence>
<feature type="signal peptide" evidence="16">
    <location>
        <begin position="1"/>
        <end position="26"/>
    </location>
</feature>
<proteinExistence type="inferred from homology"/>